<organism evidence="1 2">
    <name type="scientific">Stephania cephalantha</name>
    <dbReference type="NCBI Taxonomy" id="152367"/>
    <lineage>
        <taxon>Eukaryota</taxon>
        <taxon>Viridiplantae</taxon>
        <taxon>Streptophyta</taxon>
        <taxon>Embryophyta</taxon>
        <taxon>Tracheophyta</taxon>
        <taxon>Spermatophyta</taxon>
        <taxon>Magnoliopsida</taxon>
        <taxon>Ranunculales</taxon>
        <taxon>Menispermaceae</taxon>
        <taxon>Menispermoideae</taxon>
        <taxon>Cissampelideae</taxon>
        <taxon>Stephania</taxon>
    </lineage>
</organism>
<keyword evidence="2" id="KW-1185">Reference proteome</keyword>
<comment type="caution">
    <text evidence="1">The sequence shown here is derived from an EMBL/GenBank/DDBJ whole genome shotgun (WGS) entry which is preliminary data.</text>
</comment>
<dbReference type="EMBL" id="JBBNAG010000002">
    <property type="protein sequence ID" value="KAK9157738.1"/>
    <property type="molecule type" value="Genomic_DNA"/>
</dbReference>
<gene>
    <name evidence="1" type="ORF">Scep_004312</name>
</gene>
<reference evidence="1 2" key="1">
    <citation type="submission" date="2024-01" db="EMBL/GenBank/DDBJ databases">
        <title>Genome assemblies of Stephania.</title>
        <authorList>
            <person name="Yang L."/>
        </authorList>
    </citation>
    <scope>NUCLEOTIDE SEQUENCE [LARGE SCALE GENOMIC DNA]</scope>
    <source>
        <strain evidence="1">JXDWG</strain>
        <tissue evidence="1">Leaf</tissue>
    </source>
</reference>
<evidence type="ECO:0000313" key="1">
    <source>
        <dbReference type="EMBL" id="KAK9157738.1"/>
    </source>
</evidence>
<dbReference type="AlphaFoldDB" id="A0AAP0KS85"/>
<dbReference type="Proteomes" id="UP001419268">
    <property type="component" value="Unassembled WGS sequence"/>
</dbReference>
<proteinExistence type="predicted"/>
<name>A0AAP0KS85_9MAGN</name>
<sequence>MFIISLRIHLKTSRKFGEPFFLIIHEGKTLAEVKVRIQKKLQVPDDASDEFEIERKSRRMKLTERERRSTMEARIRITIGLTDSERKGVAISRL</sequence>
<protein>
    <submittedName>
        <fullName evidence="1">Uncharacterized protein</fullName>
    </submittedName>
</protein>
<accession>A0AAP0KS85</accession>
<evidence type="ECO:0000313" key="2">
    <source>
        <dbReference type="Proteomes" id="UP001419268"/>
    </source>
</evidence>